<feature type="compositionally biased region" description="Polar residues" evidence="1">
    <location>
        <begin position="26"/>
        <end position="46"/>
    </location>
</feature>
<dbReference type="AlphaFoldDB" id="A0AB39MAM1"/>
<sequence>MGPSSQPQSRPTRALPELQHRRTEFTRPQQPQKDLLTESLTHTPVATTARPGTETQGDTELLPAVGIQQLTSDPLARTAVAARPVGGPRQPRHAPRAAVCRTAAPNRPLSGDLGTT</sequence>
<protein>
    <submittedName>
        <fullName evidence="2">Uncharacterized protein</fullName>
    </submittedName>
</protein>
<evidence type="ECO:0000256" key="1">
    <source>
        <dbReference type="SAM" id="MobiDB-lite"/>
    </source>
</evidence>
<proteinExistence type="predicted"/>
<reference evidence="2" key="1">
    <citation type="submission" date="2024-07" db="EMBL/GenBank/DDBJ databases">
        <authorList>
            <person name="Yu S.T."/>
        </authorList>
    </citation>
    <scope>NUCLEOTIDE SEQUENCE</scope>
    <source>
        <strain evidence="2">R08</strain>
    </source>
</reference>
<feature type="region of interest" description="Disordered" evidence="1">
    <location>
        <begin position="1"/>
        <end position="58"/>
    </location>
</feature>
<name>A0AB39MAM1_9ACTN</name>
<dbReference type="EMBL" id="CP163431">
    <property type="protein sequence ID" value="XDQ03225.1"/>
    <property type="molecule type" value="Genomic_DNA"/>
</dbReference>
<dbReference type="RefSeq" id="WP_369189176.1">
    <property type="nucleotide sequence ID" value="NZ_CP163431.1"/>
</dbReference>
<feature type="compositionally biased region" description="Polar residues" evidence="1">
    <location>
        <begin position="1"/>
        <end position="11"/>
    </location>
</feature>
<organism evidence="2">
    <name type="scientific">Streptomyces sp. R08</name>
    <dbReference type="NCBI Taxonomy" id="3238624"/>
    <lineage>
        <taxon>Bacteria</taxon>
        <taxon>Bacillati</taxon>
        <taxon>Actinomycetota</taxon>
        <taxon>Actinomycetes</taxon>
        <taxon>Kitasatosporales</taxon>
        <taxon>Streptomycetaceae</taxon>
        <taxon>Streptomyces</taxon>
    </lineage>
</organism>
<accession>A0AB39MAM1</accession>
<gene>
    <name evidence="2" type="ORF">AB5J58_25090</name>
</gene>
<feature type="region of interest" description="Disordered" evidence="1">
    <location>
        <begin position="83"/>
        <end position="116"/>
    </location>
</feature>
<evidence type="ECO:0000313" key="2">
    <source>
        <dbReference type="EMBL" id="XDQ03225.1"/>
    </source>
</evidence>